<reference evidence="7 8" key="1">
    <citation type="submission" date="2017-04" db="EMBL/GenBank/DDBJ databases">
        <title>Genome sequencing of [Candida] sorbophila.</title>
        <authorList>
            <person name="Ahn J.O."/>
        </authorList>
    </citation>
    <scope>NUCLEOTIDE SEQUENCE [LARGE SCALE GENOMIC DNA]</scope>
    <source>
        <strain evidence="7 8">DS02</strain>
    </source>
</reference>
<comment type="similarity">
    <text evidence="2">Belongs to the NAC-alpha family.</text>
</comment>
<dbReference type="SMART" id="SM01407">
    <property type="entry name" value="NAC"/>
    <property type="match status" value="1"/>
</dbReference>
<dbReference type="PROSITE" id="PS51151">
    <property type="entry name" value="NAC_AB"/>
    <property type="match status" value="1"/>
</dbReference>
<sequence length="186" mass="19829">MSSDAKIVELPNETENQPIEEGATVNVISRNEKKARKLLKGTGIKKVEGVNRVVLRRRGGSSFVISNPEVYRTPNGSYIVFGTAQVHQQDFAQQLAQLGGQAAAGAAGADDKSPEAINADLEAAVSKMHVNGEPEEEDDAEVDVTGLDEEKLTLVMEQANVSKAKAAKALRENNGDLVNSLMALTS</sequence>
<dbReference type="InterPro" id="IPR002715">
    <property type="entry name" value="Nas_poly-pep-assoc_cplx_dom"/>
</dbReference>
<dbReference type="InterPro" id="IPR016641">
    <property type="entry name" value="EGD2/NACA0like"/>
</dbReference>
<evidence type="ECO:0000259" key="6">
    <source>
        <dbReference type="PROSITE" id="PS51151"/>
    </source>
</evidence>
<evidence type="ECO:0000256" key="2">
    <source>
        <dbReference type="ARBA" id="ARBA00009882"/>
    </source>
</evidence>
<dbReference type="PANTHER" id="PTHR21713">
    <property type="entry name" value="NASCENT POLYPEPTIDE ASSOCIATED COMPLEX ALPHA SUBUNIT-RELATED"/>
    <property type="match status" value="1"/>
</dbReference>
<evidence type="ECO:0000313" key="8">
    <source>
        <dbReference type="Proteomes" id="UP000238350"/>
    </source>
</evidence>
<protein>
    <recommendedName>
        <fullName evidence="3">Nascent polypeptide-associated complex subunit alpha</fullName>
    </recommendedName>
    <alternativeName>
        <fullName evidence="5">Alpha-NAC</fullName>
    </alternativeName>
</protein>
<dbReference type="GeneID" id="36513911"/>
<dbReference type="InterPro" id="IPR044034">
    <property type="entry name" value="NAC-like_UBA"/>
</dbReference>
<dbReference type="CDD" id="cd22054">
    <property type="entry name" value="NAC_NACA"/>
    <property type="match status" value="1"/>
</dbReference>
<evidence type="ECO:0000256" key="3">
    <source>
        <dbReference type="ARBA" id="ARBA00014437"/>
    </source>
</evidence>
<evidence type="ECO:0000313" key="7">
    <source>
        <dbReference type="EMBL" id="PRT52542.1"/>
    </source>
</evidence>
<comment type="caution">
    <text evidence="7">The sequence shown here is derived from an EMBL/GenBank/DDBJ whole genome shotgun (WGS) entry which is preliminary data.</text>
</comment>
<name>A0A2T0FC08_9ASCO</name>
<feature type="domain" description="NAC-A/B" evidence="6">
    <location>
        <begin position="29"/>
        <end position="93"/>
    </location>
</feature>
<evidence type="ECO:0000256" key="4">
    <source>
        <dbReference type="ARBA" id="ARBA00025035"/>
    </source>
</evidence>
<accession>A0A2T0FC08</accession>
<evidence type="ECO:0000256" key="1">
    <source>
        <dbReference type="ARBA" id="ARBA00004496"/>
    </source>
</evidence>
<dbReference type="RefSeq" id="XP_024662488.1">
    <property type="nucleotide sequence ID" value="XM_024806720.1"/>
</dbReference>
<dbReference type="OrthoDB" id="3169036at2759"/>
<evidence type="ECO:0000256" key="5">
    <source>
        <dbReference type="ARBA" id="ARBA00030300"/>
    </source>
</evidence>
<dbReference type="EMBL" id="NDIQ01000001">
    <property type="protein sequence ID" value="PRT52542.1"/>
    <property type="molecule type" value="Genomic_DNA"/>
</dbReference>
<dbReference type="PIRSF" id="PIRSF015901">
    <property type="entry name" value="NAC_alpha"/>
    <property type="match status" value="1"/>
</dbReference>
<comment type="subcellular location">
    <subcellularLocation>
        <location evidence="1">Cytoplasm</location>
    </subcellularLocation>
</comment>
<comment type="function">
    <text evidence="4">Component of the nascent polypeptide-associated complex (NAC), a dynamic component of the ribosomal exit tunnel, protecting the emerging polypeptides from interaction with other cytoplasmic proteins to ensure appropriate nascent protein targeting. The NAC complex also promotes mitochondrial protein import by enhancing productive ribosome interactions with the outer mitochondrial membrane and blocks the inappropriate interaction of ribosomes translating non-secretory nascent polypeptides with translocation sites in the membrane of the endoplasmic reticulum. EGD2 may also be involved in transcription regulation.</text>
</comment>
<dbReference type="InterPro" id="IPR038187">
    <property type="entry name" value="NAC_A/B_dom_sf"/>
</dbReference>
<keyword evidence="8" id="KW-1185">Reference proteome</keyword>
<dbReference type="AlphaFoldDB" id="A0A2T0FC08"/>
<gene>
    <name evidence="7" type="ORF">B9G98_00162</name>
</gene>
<dbReference type="GO" id="GO:0005854">
    <property type="term" value="C:nascent polypeptide-associated complex"/>
    <property type="evidence" value="ECO:0007669"/>
    <property type="project" value="InterPro"/>
</dbReference>
<dbReference type="Pfam" id="PF01849">
    <property type="entry name" value="NAC"/>
    <property type="match status" value="1"/>
</dbReference>
<dbReference type="Gene3D" id="2.20.70.30">
    <property type="entry name" value="Nascent polypeptide-associated complex domain"/>
    <property type="match status" value="1"/>
</dbReference>
<dbReference type="Pfam" id="PF19026">
    <property type="entry name" value="UBA_HYPK"/>
    <property type="match status" value="1"/>
</dbReference>
<proteinExistence type="inferred from homology"/>
<organism evidence="7 8">
    <name type="scientific">Wickerhamiella sorbophila</name>
    <dbReference type="NCBI Taxonomy" id="45607"/>
    <lineage>
        <taxon>Eukaryota</taxon>
        <taxon>Fungi</taxon>
        <taxon>Dikarya</taxon>
        <taxon>Ascomycota</taxon>
        <taxon>Saccharomycotina</taxon>
        <taxon>Dipodascomycetes</taxon>
        <taxon>Dipodascales</taxon>
        <taxon>Trichomonascaceae</taxon>
        <taxon>Wickerhamiella</taxon>
    </lineage>
</organism>
<dbReference type="STRING" id="45607.A0A2T0FC08"/>
<dbReference type="Proteomes" id="UP000238350">
    <property type="component" value="Unassembled WGS sequence"/>
</dbReference>
<dbReference type="Gene3D" id="1.10.8.10">
    <property type="entry name" value="DNA helicase RuvA subunit, C-terminal domain"/>
    <property type="match status" value="1"/>
</dbReference>